<sequence>MCCKAISLLPANATESVRKDLPYLPMYSNARSVRCPDVDSLVSLLQFRTMAPNPSSIGSPVAWSGWCLPIIHSRNTLSSGQFCDMVITAALVIVWQKYNIERSLGQPREMAVRPTSETNSSASSCASNGSTRRDWSFLQQIPTVSSPSSRTESSTQSVSRLKHCPMNITI</sequence>
<accession>A0A0A9DFA0</accession>
<name>A0A0A9DFA0_ARUDO</name>
<dbReference type="AlphaFoldDB" id="A0A0A9DFA0"/>
<feature type="compositionally biased region" description="Low complexity" evidence="1">
    <location>
        <begin position="115"/>
        <end position="130"/>
    </location>
</feature>
<proteinExistence type="predicted"/>
<evidence type="ECO:0000256" key="1">
    <source>
        <dbReference type="SAM" id="MobiDB-lite"/>
    </source>
</evidence>
<reference evidence="2" key="2">
    <citation type="journal article" date="2015" name="Data Brief">
        <title>Shoot transcriptome of the giant reed, Arundo donax.</title>
        <authorList>
            <person name="Barrero R.A."/>
            <person name="Guerrero F.D."/>
            <person name="Moolhuijzen P."/>
            <person name="Goolsby J.A."/>
            <person name="Tidwell J."/>
            <person name="Bellgard S.E."/>
            <person name="Bellgard M.I."/>
        </authorList>
    </citation>
    <scope>NUCLEOTIDE SEQUENCE</scope>
    <source>
        <tissue evidence="2">Shoot tissue taken approximately 20 cm above the soil surface</tissue>
    </source>
</reference>
<protein>
    <submittedName>
        <fullName evidence="2">Uncharacterized protein</fullName>
    </submittedName>
</protein>
<reference evidence="2" key="1">
    <citation type="submission" date="2014-09" db="EMBL/GenBank/DDBJ databases">
        <authorList>
            <person name="Magalhaes I.L.F."/>
            <person name="Oliveira U."/>
            <person name="Santos F.R."/>
            <person name="Vidigal T.H.D.A."/>
            <person name="Brescovit A.D."/>
            <person name="Santos A.J."/>
        </authorList>
    </citation>
    <scope>NUCLEOTIDE SEQUENCE</scope>
    <source>
        <tissue evidence="2">Shoot tissue taken approximately 20 cm above the soil surface</tissue>
    </source>
</reference>
<feature type="region of interest" description="Disordered" evidence="1">
    <location>
        <begin position="108"/>
        <end position="131"/>
    </location>
</feature>
<dbReference type="EMBL" id="GBRH01213585">
    <property type="protein sequence ID" value="JAD84310.1"/>
    <property type="molecule type" value="Transcribed_RNA"/>
</dbReference>
<evidence type="ECO:0000313" key="2">
    <source>
        <dbReference type="EMBL" id="JAD84310.1"/>
    </source>
</evidence>
<organism evidence="2">
    <name type="scientific">Arundo donax</name>
    <name type="common">Giant reed</name>
    <name type="synonym">Donax arundinaceus</name>
    <dbReference type="NCBI Taxonomy" id="35708"/>
    <lineage>
        <taxon>Eukaryota</taxon>
        <taxon>Viridiplantae</taxon>
        <taxon>Streptophyta</taxon>
        <taxon>Embryophyta</taxon>
        <taxon>Tracheophyta</taxon>
        <taxon>Spermatophyta</taxon>
        <taxon>Magnoliopsida</taxon>
        <taxon>Liliopsida</taxon>
        <taxon>Poales</taxon>
        <taxon>Poaceae</taxon>
        <taxon>PACMAD clade</taxon>
        <taxon>Arundinoideae</taxon>
        <taxon>Arundineae</taxon>
        <taxon>Arundo</taxon>
    </lineage>
</organism>